<accession>A0A931I5X6</accession>
<dbReference type="PANTHER" id="PTHR43335:SF4">
    <property type="entry name" value="ABC TRANSPORTER, ATP-BINDING PROTEIN"/>
    <property type="match status" value="1"/>
</dbReference>
<dbReference type="SMART" id="SM00382">
    <property type="entry name" value="AAA"/>
    <property type="match status" value="1"/>
</dbReference>
<dbReference type="PROSITE" id="PS00211">
    <property type="entry name" value="ABC_TRANSPORTER_1"/>
    <property type="match status" value="1"/>
</dbReference>
<dbReference type="Pfam" id="PF00005">
    <property type="entry name" value="ABC_tran"/>
    <property type="match status" value="1"/>
</dbReference>
<proteinExistence type="inferred from homology"/>
<dbReference type="InterPro" id="IPR027417">
    <property type="entry name" value="P-loop_NTPase"/>
</dbReference>
<keyword evidence="2" id="KW-0813">Transport</keyword>
<protein>
    <submittedName>
        <fullName evidence="6">ATP-binding cassette domain-containing protein</fullName>
    </submittedName>
</protein>
<reference evidence="6" key="1">
    <citation type="submission" date="2020-11" db="EMBL/GenBank/DDBJ databases">
        <title>Nocardia NEAU-351.nov., a novel actinomycete isolated from the cow dung.</title>
        <authorList>
            <person name="Zhang X."/>
        </authorList>
    </citation>
    <scope>NUCLEOTIDE SEQUENCE</scope>
    <source>
        <strain evidence="6">NEAU-351</strain>
    </source>
</reference>
<gene>
    <name evidence="6" type="ORF">IT779_04085</name>
</gene>
<evidence type="ECO:0000313" key="7">
    <source>
        <dbReference type="Proteomes" id="UP000655751"/>
    </source>
</evidence>
<name>A0A931I5X6_9NOCA</name>
<dbReference type="InterPro" id="IPR017871">
    <property type="entry name" value="ABC_transporter-like_CS"/>
</dbReference>
<dbReference type="GO" id="GO:0016887">
    <property type="term" value="F:ATP hydrolysis activity"/>
    <property type="evidence" value="ECO:0007669"/>
    <property type="project" value="InterPro"/>
</dbReference>
<dbReference type="AlphaFoldDB" id="A0A931I5X6"/>
<dbReference type="PROSITE" id="PS50893">
    <property type="entry name" value="ABC_TRANSPORTER_2"/>
    <property type="match status" value="1"/>
</dbReference>
<evidence type="ECO:0000256" key="3">
    <source>
        <dbReference type="ARBA" id="ARBA00022741"/>
    </source>
</evidence>
<dbReference type="SUPFAM" id="SSF52540">
    <property type="entry name" value="P-loop containing nucleoside triphosphate hydrolases"/>
    <property type="match status" value="1"/>
</dbReference>
<dbReference type="PANTHER" id="PTHR43335">
    <property type="entry name" value="ABC TRANSPORTER, ATP-BINDING PROTEIN"/>
    <property type="match status" value="1"/>
</dbReference>
<keyword evidence="4 6" id="KW-0067">ATP-binding</keyword>
<comment type="similarity">
    <text evidence="1">Belongs to the ABC transporter superfamily.</text>
</comment>
<dbReference type="EMBL" id="JADMLG010000002">
    <property type="protein sequence ID" value="MBH0775467.1"/>
    <property type="molecule type" value="Genomic_DNA"/>
</dbReference>
<dbReference type="GO" id="GO:0005524">
    <property type="term" value="F:ATP binding"/>
    <property type="evidence" value="ECO:0007669"/>
    <property type="project" value="UniProtKB-KW"/>
</dbReference>
<keyword evidence="3" id="KW-0547">Nucleotide-binding</keyword>
<evidence type="ECO:0000259" key="5">
    <source>
        <dbReference type="PROSITE" id="PS50893"/>
    </source>
</evidence>
<dbReference type="Gene3D" id="3.40.50.300">
    <property type="entry name" value="P-loop containing nucleotide triphosphate hydrolases"/>
    <property type="match status" value="1"/>
</dbReference>
<evidence type="ECO:0000313" key="6">
    <source>
        <dbReference type="EMBL" id="MBH0775467.1"/>
    </source>
</evidence>
<feature type="domain" description="ABC transporter" evidence="5">
    <location>
        <begin position="14"/>
        <end position="239"/>
    </location>
</feature>
<dbReference type="InterPro" id="IPR003439">
    <property type="entry name" value="ABC_transporter-like_ATP-bd"/>
</dbReference>
<dbReference type="Proteomes" id="UP000655751">
    <property type="component" value="Unassembled WGS sequence"/>
</dbReference>
<evidence type="ECO:0000256" key="2">
    <source>
        <dbReference type="ARBA" id="ARBA00022448"/>
    </source>
</evidence>
<comment type="caution">
    <text evidence="6">The sequence shown here is derived from an EMBL/GenBank/DDBJ whole genome shotgun (WGS) entry which is preliminary data.</text>
</comment>
<dbReference type="InterPro" id="IPR003593">
    <property type="entry name" value="AAA+_ATPase"/>
</dbReference>
<sequence length="316" mass="34167">MWSRAADSYSRNMIEARSLTKQYGKTRAIDELTFTVEPGRVTGFLGPNGSGKSTTMRLILGLDSPTSGTVTVLGRRYRELKYPLHTVGALLDAGDVLGSRSAAQHLAFLAASNGIAPRRVDEVLDRVGLTDVAGKKVKGFSLGMRQRLGIAAAILGDPAILILDEPVNGLDTEGIRWIRQTLRAMADEGRTVLLSSHMMSETQLVADHLLVLSRGKLMADQPTREFVERHSEPMVLVRSADLAELAAAVGADRVEIRGDIGTVRGLRSREVGRIAAARGIALDELTPIHDSVEDVFTRLVSGLHTFAPHESLQESA</sequence>
<evidence type="ECO:0000256" key="4">
    <source>
        <dbReference type="ARBA" id="ARBA00022840"/>
    </source>
</evidence>
<keyword evidence="7" id="KW-1185">Reference proteome</keyword>
<organism evidence="6 7">
    <name type="scientific">Nocardia bovistercoris</name>
    <dbReference type="NCBI Taxonomy" id="2785916"/>
    <lineage>
        <taxon>Bacteria</taxon>
        <taxon>Bacillati</taxon>
        <taxon>Actinomycetota</taxon>
        <taxon>Actinomycetes</taxon>
        <taxon>Mycobacteriales</taxon>
        <taxon>Nocardiaceae</taxon>
        <taxon>Nocardia</taxon>
    </lineage>
</organism>
<evidence type="ECO:0000256" key="1">
    <source>
        <dbReference type="ARBA" id="ARBA00005417"/>
    </source>
</evidence>